<dbReference type="EMBL" id="VMNX01000188">
    <property type="protein sequence ID" value="MPY53344.1"/>
    <property type="molecule type" value="Genomic_DNA"/>
</dbReference>
<name>A0A5N8X2V1_9ACTN</name>
<keyword evidence="2" id="KW-0489">Methyltransferase</keyword>
<gene>
    <name evidence="2" type="ORF">FPZ41_34200</name>
</gene>
<accession>A0A5N8X2V1</accession>
<dbReference type="SUPFAM" id="SSF53335">
    <property type="entry name" value="S-adenosyl-L-methionine-dependent methyltransferases"/>
    <property type="match status" value="1"/>
</dbReference>
<dbReference type="Pfam" id="PF04672">
    <property type="entry name" value="Methyltransf_19"/>
    <property type="match status" value="1"/>
</dbReference>
<proteinExistence type="predicted"/>
<comment type="caution">
    <text evidence="2">The sequence shown here is derived from an EMBL/GenBank/DDBJ whole genome shotgun (WGS) entry which is preliminary data.</text>
</comment>
<reference evidence="2 3" key="1">
    <citation type="submission" date="2019-09" db="EMBL/GenBank/DDBJ databases">
        <authorList>
            <person name="Duangmal K."/>
            <person name="Teo W.F.A."/>
            <person name="Lipun K."/>
        </authorList>
    </citation>
    <scope>NUCLEOTIDE SEQUENCE [LARGE SCALE GENOMIC DNA]</scope>
    <source>
        <strain evidence="2 3">K1PN6</strain>
    </source>
</reference>
<dbReference type="Proteomes" id="UP000373149">
    <property type="component" value="Unassembled WGS sequence"/>
</dbReference>
<evidence type="ECO:0000256" key="1">
    <source>
        <dbReference type="SAM" id="MobiDB-lite"/>
    </source>
</evidence>
<dbReference type="AlphaFoldDB" id="A0A5N8X2V1"/>
<dbReference type="RefSeq" id="WP_152867474.1">
    <property type="nucleotide sequence ID" value="NZ_VMNX01000188.1"/>
</dbReference>
<sequence>MSATELHAESHTESHSELHTHQPSIARMYDYYLGGRDNYAADRAAAGRAIAAFPAIMVIARTNRVWMHRATRFLAERGVRQFLDLGTGIPTSPNLHEIAQSVIPGSRVVYVDKDPVALAQSEHLLNGSPEGRTAFVQADLNDPASILAAPQLTETLDLERPVGLSLNALLHFFPDDQDPGPYAIVEHLLGALAPGSYLALSHVTTDFDPEGIGRAIDVYRSSGIPAQARGKAEVERFFADLELVPPGLEVPHRWNADGMAEETRIAADVTDAEVSTYVGLARKP</sequence>
<evidence type="ECO:0000313" key="3">
    <source>
        <dbReference type="Proteomes" id="UP000373149"/>
    </source>
</evidence>
<keyword evidence="2" id="KW-0808">Transferase</keyword>
<organism evidence="2 3">
    <name type="scientific">Streptomyces acidicola</name>
    <dbReference type="NCBI Taxonomy" id="2596892"/>
    <lineage>
        <taxon>Bacteria</taxon>
        <taxon>Bacillati</taxon>
        <taxon>Actinomycetota</taxon>
        <taxon>Actinomycetes</taxon>
        <taxon>Kitasatosporales</taxon>
        <taxon>Streptomycetaceae</taxon>
        <taxon>Streptomyces</taxon>
    </lineage>
</organism>
<dbReference type="GO" id="GO:0008168">
    <property type="term" value="F:methyltransferase activity"/>
    <property type="evidence" value="ECO:0007669"/>
    <property type="project" value="UniProtKB-KW"/>
</dbReference>
<feature type="region of interest" description="Disordered" evidence="1">
    <location>
        <begin position="1"/>
        <end position="20"/>
    </location>
</feature>
<dbReference type="CDD" id="cd02440">
    <property type="entry name" value="AdoMet_MTases"/>
    <property type="match status" value="1"/>
</dbReference>
<keyword evidence="3" id="KW-1185">Reference proteome</keyword>
<protein>
    <submittedName>
        <fullName evidence="2">SAM-dependent methyltransferase</fullName>
    </submittedName>
</protein>
<dbReference type="Gene3D" id="3.40.50.150">
    <property type="entry name" value="Vaccinia Virus protein VP39"/>
    <property type="match status" value="1"/>
</dbReference>
<evidence type="ECO:0000313" key="2">
    <source>
        <dbReference type="EMBL" id="MPY53344.1"/>
    </source>
</evidence>
<dbReference type="InterPro" id="IPR006764">
    <property type="entry name" value="SAM_dep_MeTrfase_SAV2177_type"/>
</dbReference>
<dbReference type="GO" id="GO:0032259">
    <property type="term" value="P:methylation"/>
    <property type="evidence" value="ECO:0007669"/>
    <property type="project" value="UniProtKB-KW"/>
</dbReference>
<dbReference type="InterPro" id="IPR029063">
    <property type="entry name" value="SAM-dependent_MTases_sf"/>
</dbReference>
<dbReference type="PIRSF" id="PIRSF017393">
    <property type="entry name" value="MTase_SAV2177"/>
    <property type="match status" value="1"/>
</dbReference>